<dbReference type="PATRIC" id="fig|1653479.3.peg.1954"/>
<dbReference type="Pfam" id="PF01451">
    <property type="entry name" value="LMWPc"/>
    <property type="match status" value="1"/>
</dbReference>
<protein>
    <submittedName>
        <fullName evidence="3">Arsenate-mycothiol transferase ArsC1</fullName>
        <ecNumber evidence="3">2.8.4.2</ecNumber>
    </submittedName>
</protein>
<proteinExistence type="predicted"/>
<dbReference type="InterPro" id="IPR048716">
    <property type="entry name" value="Phosphatase-like_N"/>
</dbReference>
<dbReference type="CDD" id="cd16345">
    <property type="entry name" value="LMWP_ArsC"/>
    <property type="match status" value="1"/>
</dbReference>
<dbReference type="GO" id="GO:0046685">
    <property type="term" value="P:response to arsenic-containing substance"/>
    <property type="evidence" value="ECO:0007669"/>
    <property type="project" value="UniProtKB-KW"/>
</dbReference>
<keyword evidence="4" id="KW-1185">Reference proteome</keyword>
<dbReference type="PANTHER" id="PTHR43428">
    <property type="entry name" value="ARSENATE REDUCTASE"/>
    <property type="match status" value="1"/>
</dbReference>
<gene>
    <name evidence="3" type="primary">arsC1_3</name>
    <name evidence="3" type="ORF">A3Q41_01932</name>
</gene>
<dbReference type="SUPFAM" id="SSF52788">
    <property type="entry name" value="Phosphotyrosine protein phosphatases I"/>
    <property type="match status" value="1"/>
</dbReference>
<dbReference type="Gene3D" id="1.10.8.1060">
    <property type="entry name" value="Corynebacterium glutamicum thioredoxin-dependent arsenate reductase, N-terminal domain"/>
    <property type="match status" value="1"/>
</dbReference>
<dbReference type="PANTHER" id="PTHR43428:SF1">
    <property type="entry name" value="ARSENATE REDUCTASE"/>
    <property type="match status" value="1"/>
</dbReference>
<dbReference type="InterPro" id="IPR036196">
    <property type="entry name" value="Ptyr_pPase_sf"/>
</dbReference>
<dbReference type="EMBL" id="CP015220">
    <property type="protein sequence ID" value="AMY23235.1"/>
    <property type="molecule type" value="Genomic_DNA"/>
</dbReference>
<evidence type="ECO:0000313" key="3">
    <source>
        <dbReference type="EMBL" id="AMY23235.1"/>
    </source>
</evidence>
<dbReference type="Proteomes" id="UP000076038">
    <property type="component" value="Chromosome"/>
</dbReference>
<reference evidence="3 4" key="1">
    <citation type="journal article" date="2016" name="Genome Announc.">
        <title>Complete Genome and Plasmid Sequences for Rhodococcus fascians D188 and Draft Sequences for Rhodococcus Isolates PBTS 1 and PBTS 2.</title>
        <authorList>
            <person name="Stamler R.A."/>
            <person name="Vereecke D."/>
            <person name="Zhang Y."/>
            <person name="Schilkey F."/>
            <person name="Devitt N."/>
            <person name="Randall J.J."/>
        </authorList>
    </citation>
    <scope>NUCLEOTIDE SEQUENCE [LARGE SCALE GENOMIC DNA]</scope>
    <source>
        <strain evidence="3 4">PBTS2</strain>
    </source>
</reference>
<organism evidence="3 4">
    <name type="scientific">Rhodococcoides fascians</name>
    <name type="common">Rhodococcus fascians</name>
    <dbReference type="NCBI Taxonomy" id="1828"/>
    <lineage>
        <taxon>Bacteria</taxon>
        <taxon>Bacillati</taxon>
        <taxon>Actinomycetota</taxon>
        <taxon>Actinomycetes</taxon>
        <taxon>Mycobacteriales</taxon>
        <taxon>Nocardiaceae</taxon>
        <taxon>Rhodococcoides</taxon>
    </lineage>
</organism>
<sequence>MSEDTFARSHRAQPELLMPQAILSRTAARLAAQYEGIFSTQTVERYVFESYTALRRTSKIHTHLTTLAGKFAADRLTALAQSQGDAPKFVPEVLFICVHNAGRSQMAAALLEHHARGLVHVRSAGSTPTHEINPIVVQAMEELGIDLGSEFPKPLTDDVVAAADVVVSMGCGDACAVYPGKRYLDWQLTDPDDKTVDEVRLIRDDLDARVRQLLSELTTTTVPA</sequence>
<dbReference type="KEGG" id="rhs:A3Q41_01932"/>
<evidence type="ECO:0000313" key="4">
    <source>
        <dbReference type="Proteomes" id="UP000076038"/>
    </source>
</evidence>
<reference evidence="4" key="2">
    <citation type="submission" date="2016-04" db="EMBL/GenBank/DDBJ databases">
        <title>Complete Genome and Plasmid Sequences for Rhodococcus fascians D188 and Draft Sequences for Rhodococcus spp. Isolates PBTS 1 and PBTS 2.</title>
        <authorList>
            <person name="Stamer R."/>
            <person name="Vereecke D."/>
            <person name="Zhang Y."/>
            <person name="Schilkey F."/>
            <person name="Devitt N."/>
            <person name="Randall J."/>
        </authorList>
    </citation>
    <scope>NUCLEOTIDE SEQUENCE [LARGE SCALE GENOMIC DNA]</scope>
    <source>
        <strain evidence="4">PBTS2</strain>
    </source>
</reference>
<dbReference type="AlphaFoldDB" id="A0A143QJ87"/>
<dbReference type="RefSeq" id="WP_048317865.1">
    <property type="nucleotide sequence ID" value="NZ_CP015220.1"/>
</dbReference>
<name>A0A143QJ87_RHOFA</name>
<dbReference type="NCBIfam" id="NF046112">
    <property type="entry name" value="MSMEG_6209_Nter"/>
    <property type="match status" value="1"/>
</dbReference>
<dbReference type="InterPro" id="IPR023485">
    <property type="entry name" value="Ptyr_pPase"/>
</dbReference>
<dbReference type="GO" id="GO:0102100">
    <property type="term" value="F:mycothiol-arsenate ligase activity"/>
    <property type="evidence" value="ECO:0007669"/>
    <property type="project" value="UniProtKB-EC"/>
</dbReference>
<keyword evidence="3" id="KW-0808">Transferase</keyword>
<dbReference type="Gene3D" id="3.40.50.2300">
    <property type="match status" value="1"/>
</dbReference>
<dbReference type="SMART" id="SM00226">
    <property type="entry name" value="LMWPc"/>
    <property type="match status" value="1"/>
</dbReference>
<keyword evidence="1" id="KW-0059">Arsenical resistance</keyword>
<dbReference type="OrthoDB" id="9799372at2"/>
<evidence type="ECO:0000259" key="2">
    <source>
        <dbReference type="SMART" id="SM00226"/>
    </source>
</evidence>
<feature type="domain" description="Phosphotyrosine protein phosphatase I" evidence="2">
    <location>
        <begin position="91"/>
        <end position="216"/>
    </location>
</feature>
<dbReference type="EC" id="2.8.4.2" evidence="3"/>
<dbReference type="Pfam" id="PF21234">
    <property type="entry name" value="Phosphatase-like_N"/>
    <property type="match status" value="1"/>
</dbReference>
<accession>A0A143QJ87</accession>
<evidence type="ECO:0000256" key="1">
    <source>
        <dbReference type="ARBA" id="ARBA00022849"/>
    </source>
</evidence>